<reference evidence="1 2" key="1">
    <citation type="submission" date="2015-08" db="EMBL/GenBank/DDBJ databases">
        <title>Complete genome sequence of Rufibacter tibetensis strain 1351t, a radiation-resistant bacterium from tibet plateau.</title>
        <authorList>
            <person name="Dai J."/>
        </authorList>
    </citation>
    <scope>NUCLEOTIDE SEQUENCE [LARGE SCALE GENOMIC DNA]</scope>
    <source>
        <strain evidence="1 2">1351</strain>
    </source>
</reference>
<name>A0A0P0CF74_9BACT</name>
<dbReference type="EMBL" id="CP012643">
    <property type="protein sequence ID" value="ALJ00518.1"/>
    <property type="molecule type" value="Genomic_DNA"/>
</dbReference>
<accession>A0A0P0CF74</accession>
<proteinExistence type="predicted"/>
<evidence type="ECO:0000313" key="1">
    <source>
        <dbReference type="EMBL" id="ALJ00518.1"/>
    </source>
</evidence>
<dbReference type="PATRIC" id="fig|512763.3.peg.3961"/>
<protein>
    <submittedName>
        <fullName evidence="1">Uncharacterized protein</fullName>
    </submittedName>
</protein>
<sequence length="145" mass="16492">MMAHLKKAFALYVINLSFFACEKEEVPKDYSGEYVGINEYKSNKRYYAGPVEMIDTVYKDVHFKVVKGQTKGTWTIMLGDNGSPILKDFQIIDGAFSSRSTTPSTSESIIKGLLFKDSLEVVTKLIIHNDQWFMTNTFKAVKKNN</sequence>
<gene>
    <name evidence="1" type="ORF">DC20_18015</name>
</gene>
<dbReference type="KEGG" id="rti:DC20_18015"/>
<keyword evidence="2" id="KW-1185">Reference proteome</keyword>
<evidence type="ECO:0000313" key="2">
    <source>
        <dbReference type="Proteomes" id="UP000061382"/>
    </source>
</evidence>
<dbReference type="AlphaFoldDB" id="A0A0P0CF74"/>
<dbReference type="PROSITE" id="PS51257">
    <property type="entry name" value="PROKAR_LIPOPROTEIN"/>
    <property type="match status" value="1"/>
</dbReference>
<dbReference type="RefSeq" id="WP_062545102.1">
    <property type="nucleotide sequence ID" value="NZ_CP012643.1"/>
</dbReference>
<dbReference type="Proteomes" id="UP000061382">
    <property type="component" value="Chromosome"/>
</dbReference>
<organism evidence="1 2">
    <name type="scientific">Rufibacter tibetensis</name>
    <dbReference type="NCBI Taxonomy" id="512763"/>
    <lineage>
        <taxon>Bacteria</taxon>
        <taxon>Pseudomonadati</taxon>
        <taxon>Bacteroidota</taxon>
        <taxon>Cytophagia</taxon>
        <taxon>Cytophagales</taxon>
        <taxon>Hymenobacteraceae</taxon>
        <taxon>Rufibacter</taxon>
    </lineage>
</organism>